<dbReference type="AlphaFoldDB" id="A0A2K0XND9"/>
<dbReference type="InterPro" id="IPR037226">
    <property type="entry name" value="CAC2185-like_sf"/>
</dbReference>
<evidence type="ECO:0008006" key="3">
    <source>
        <dbReference type="Google" id="ProtNLM"/>
    </source>
</evidence>
<sequence>MANLNGHIHGLCHRLLKYPRLWYHKHKSRRLVNQDFSLFCNNCTGGVILHDLSLRFNSPTINLNIQPKDFIKFVRNLKEYMRCELEEIHDASVDFPVGRLSLPNWGDVCIKFVHYSSFKCAKEKWEERKNRIDWNNIFVLLEGSSFSSELLDMCAEVEYPLSVMGPENAEFESAYPFYHGFKWYNNWYSGKSLDYRHIFSLKRYLDDFDYISFLNGNKS</sequence>
<dbReference type="EMBL" id="NBAX01000002">
    <property type="protein sequence ID" value="PNP96046.1"/>
    <property type="molecule type" value="Genomic_DNA"/>
</dbReference>
<gene>
    <name evidence="1" type="ORF">BFS16_03110</name>
</gene>
<evidence type="ECO:0000313" key="1">
    <source>
        <dbReference type="EMBL" id="PNP96046.1"/>
    </source>
</evidence>
<dbReference type="SUPFAM" id="SSF142795">
    <property type="entry name" value="CAC2185-like"/>
    <property type="match status" value="1"/>
</dbReference>
<comment type="caution">
    <text evidence="1">The sequence shown here is derived from an EMBL/GenBank/DDBJ whole genome shotgun (WGS) entry which is preliminary data.</text>
</comment>
<accession>A0A2K0XND9</accession>
<proteinExistence type="predicted"/>
<dbReference type="RefSeq" id="WP_103002724.1">
    <property type="nucleotide sequence ID" value="NZ_NBAX01000002.1"/>
</dbReference>
<dbReference type="InterPro" id="IPR015037">
    <property type="entry name" value="DUF1919"/>
</dbReference>
<dbReference type="Pfam" id="PF08942">
    <property type="entry name" value="DUF1919"/>
    <property type="match status" value="1"/>
</dbReference>
<dbReference type="Proteomes" id="UP000236634">
    <property type="component" value="Unassembled WGS sequence"/>
</dbReference>
<reference evidence="1 2" key="1">
    <citation type="submission" date="2017-03" db="EMBL/GenBank/DDBJ databases">
        <authorList>
            <person name="Afonso C.L."/>
            <person name="Miller P.J."/>
            <person name="Scott M.A."/>
            <person name="Spackman E."/>
            <person name="Goraichik I."/>
            <person name="Dimitrov K.M."/>
            <person name="Suarez D.L."/>
            <person name="Swayne D.E."/>
        </authorList>
    </citation>
    <scope>NUCLEOTIDE SEQUENCE [LARGE SCALE GENOMIC DNA]</scope>
    <source>
        <strain evidence="1 2">DNF00076</strain>
    </source>
</reference>
<evidence type="ECO:0000313" key="2">
    <source>
        <dbReference type="Proteomes" id="UP000236634"/>
    </source>
</evidence>
<organism evidence="1 2">
    <name type="scientific">Hoylesella timonensis</name>
    <dbReference type="NCBI Taxonomy" id="386414"/>
    <lineage>
        <taxon>Bacteria</taxon>
        <taxon>Pseudomonadati</taxon>
        <taxon>Bacteroidota</taxon>
        <taxon>Bacteroidia</taxon>
        <taxon>Bacteroidales</taxon>
        <taxon>Prevotellaceae</taxon>
        <taxon>Hoylesella</taxon>
    </lineage>
</organism>
<name>A0A2K0XND9_9BACT</name>
<protein>
    <recommendedName>
        <fullName evidence="3">DUF1919 domain-containing protein</fullName>
    </recommendedName>
</protein>